<evidence type="ECO:0000256" key="4">
    <source>
        <dbReference type="ARBA" id="ARBA00023125"/>
    </source>
</evidence>
<keyword evidence="9" id="KW-1185">Reference proteome</keyword>
<keyword evidence="4" id="KW-0238">DNA-binding</keyword>
<dbReference type="InterPro" id="IPR013325">
    <property type="entry name" value="RNA_pol_sigma_r2"/>
</dbReference>
<dbReference type="GO" id="GO:0000428">
    <property type="term" value="C:DNA-directed RNA polymerase complex"/>
    <property type="evidence" value="ECO:0007669"/>
    <property type="project" value="UniProtKB-KW"/>
</dbReference>
<keyword evidence="5" id="KW-0804">Transcription</keyword>
<dbReference type="GO" id="GO:0003677">
    <property type="term" value="F:DNA binding"/>
    <property type="evidence" value="ECO:0007669"/>
    <property type="project" value="UniProtKB-KW"/>
</dbReference>
<dbReference type="GO" id="GO:0006352">
    <property type="term" value="P:DNA-templated transcription initiation"/>
    <property type="evidence" value="ECO:0007669"/>
    <property type="project" value="InterPro"/>
</dbReference>
<keyword evidence="2" id="KW-0805">Transcription regulation</keyword>
<evidence type="ECO:0000313" key="9">
    <source>
        <dbReference type="Proteomes" id="UP000320338"/>
    </source>
</evidence>
<dbReference type="AlphaFoldDB" id="A0A4Y3WN87"/>
<comment type="caution">
    <text evidence="8">The sequence shown here is derived from an EMBL/GenBank/DDBJ whole genome shotgun (WGS) entry which is preliminary data.</text>
</comment>
<comment type="similarity">
    <text evidence="1">Belongs to the sigma-70 factor family. ECF subfamily.</text>
</comment>
<name>A0A4Y3WN87_9PSEU</name>
<dbReference type="InterPro" id="IPR036388">
    <property type="entry name" value="WH-like_DNA-bd_sf"/>
</dbReference>
<organism evidence="8 9">
    <name type="scientific">Pseudonocardia hydrocarbonoxydans</name>
    <dbReference type="NCBI Taxonomy" id="76726"/>
    <lineage>
        <taxon>Bacteria</taxon>
        <taxon>Bacillati</taxon>
        <taxon>Actinomycetota</taxon>
        <taxon>Actinomycetes</taxon>
        <taxon>Pseudonocardiales</taxon>
        <taxon>Pseudonocardiaceae</taxon>
        <taxon>Pseudonocardia</taxon>
    </lineage>
</organism>
<dbReference type="CDD" id="cd06171">
    <property type="entry name" value="Sigma70_r4"/>
    <property type="match status" value="1"/>
</dbReference>
<accession>A0A4Y3WN87</accession>
<proteinExistence type="inferred from homology"/>
<dbReference type="EMBL" id="BJNG01000016">
    <property type="protein sequence ID" value="GEC19701.1"/>
    <property type="molecule type" value="Genomic_DNA"/>
</dbReference>
<dbReference type="InterPro" id="IPR039425">
    <property type="entry name" value="RNA_pol_sigma-70-like"/>
</dbReference>
<evidence type="ECO:0000259" key="6">
    <source>
        <dbReference type="Pfam" id="PF04542"/>
    </source>
</evidence>
<feature type="domain" description="RNA polymerase sigma factor 70 region 4 type 2" evidence="7">
    <location>
        <begin position="112"/>
        <end position="163"/>
    </location>
</feature>
<dbReference type="Gene3D" id="1.10.10.10">
    <property type="entry name" value="Winged helix-like DNA-binding domain superfamily/Winged helix DNA-binding domain"/>
    <property type="match status" value="1"/>
</dbReference>
<dbReference type="PANTHER" id="PTHR43133">
    <property type="entry name" value="RNA POLYMERASE ECF-TYPE SIGMA FACTO"/>
    <property type="match status" value="1"/>
</dbReference>
<dbReference type="Pfam" id="PF04542">
    <property type="entry name" value="Sigma70_r2"/>
    <property type="match status" value="1"/>
</dbReference>
<dbReference type="NCBIfam" id="TIGR02937">
    <property type="entry name" value="sigma70-ECF"/>
    <property type="match status" value="1"/>
</dbReference>
<evidence type="ECO:0000256" key="3">
    <source>
        <dbReference type="ARBA" id="ARBA00023082"/>
    </source>
</evidence>
<evidence type="ECO:0000259" key="7">
    <source>
        <dbReference type="Pfam" id="PF08281"/>
    </source>
</evidence>
<sequence length="181" mass="19757">MDDDSLLLRSVQDPGAFATLVGRHQAAVHGYLVRRAPPAAPDLLGEVWVRAFAARSTFDPARGWLFGVARHVLLAHWRAVRPAPAPFPTELAAPDEWPAVDERLTAAAAAPRLRAALAALAPVERELLLLVTWEQLTPQEAATAVGIPRGTARSRLHRARLAMRDHLTDVTTHDDRTGERA</sequence>
<dbReference type="GO" id="GO:0016987">
    <property type="term" value="F:sigma factor activity"/>
    <property type="evidence" value="ECO:0007669"/>
    <property type="project" value="UniProtKB-KW"/>
</dbReference>
<gene>
    <name evidence="8" type="primary">rpoE_4</name>
    <name evidence="8" type="ORF">PHY01_19840</name>
</gene>
<dbReference type="SUPFAM" id="SSF88946">
    <property type="entry name" value="Sigma2 domain of RNA polymerase sigma factors"/>
    <property type="match status" value="1"/>
</dbReference>
<dbReference type="Proteomes" id="UP000320338">
    <property type="component" value="Unassembled WGS sequence"/>
</dbReference>
<dbReference type="SUPFAM" id="SSF88659">
    <property type="entry name" value="Sigma3 and sigma4 domains of RNA polymerase sigma factors"/>
    <property type="match status" value="1"/>
</dbReference>
<dbReference type="RefSeq" id="WP_141278266.1">
    <property type="nucleotide sequence ID" value="NZ_BAAARZ010000012.1"/>
</dbReference>
<dbReference type="Pfam" id="PF08281">
    <property type="entry name" value="Sigma70_r4_2"/>
    <property type="match status" value="1"/>
</dbReference>
<reference evidence="8 9" key="1">
    <citation type="submission" date="2019-06" db="EMBL/GenBank/DDBJ databases">
        <title>Whole genome shotgun sequence of Pseudonocardia hydrocarbonoxydans NBRC 14498.</title>
        <authorList>
            <person name="Hosoyama A."/>
            <person name="Uohara A."/>
            <person name="Ohji S."/>
            <person name="Ichikawa N."/>
        </authorList>
    </citation>
    <scope>NUCLEOTIDE SEQUENCE [LARGE SCALE GENOMIC DNA]</scope>
    <source>
        <strain evidence="8 9">NBRC 14498</strain>
    </source>
</reference>
<dbReference type="PANTHER" id="PTHR43133:SF8">
    <property type="entry name" value="RNA POLYMERASE SIGMA FACTOR HI_1459-RELATED"/>
    <property type="match status" value="1"/>
</dbReference>
<dbReference type="InterPro" id="IPR013324">
    <property type="entry name" value="RNA_pol_sigma_r3/r4-like"/>
</dbReference>
<evidence type="ECO:0000256" key="5">
    <source>
        <dbReference type="ARBA" id="ARBA00023163"/>
    </source>
</evidence>
<dbReference type="InterPro" id="IPR014284">
    <property type="entry name" value="RNA_pol_sigma-70_dom"/>
</dbReference>
<keyword evidence="8" id="KW-0240">DNA-directed RNA polymerase</keyword>
<evidence type="ECO:0000313" key="8">
    <source>
        <dbReference type="EMBL" id="GEC19701.1"/>
    </source>
</evidence>
<evidence type="ECO:0000256" key="1">
    <source>
        <dbReference type="ARBA" id="ARBA00010641"/>
    </source>
</evidence>
<dbReference type="OrthoDB" id="5518337at2"/>
<evidence type="ECO:0000256" key="2">
    <source>
        <dbReference type="ARBA" id="ARBA00023015"/>
    </source>
</evidence>
<dbReference type="Gene3D" id="1.10.1740.10">
    <property type="match status" value="1"/>
</dbReference>
<dbReference type="InterPro" id="IPR007627">
    <property type="entry name" value="RNA_pol_sigma70_r2"/>
</dbReference>
<keyword evidence="3" id="KW-0731">Sigma factor</keyword>
<feature type="domain" description="RNA polymerase sigma-70 region 2" evidence="6">
    <location>
        <begin position="20"/>
        <end position="79"/>
    </location>
</feature>
<protein>
    <submittedName>
        <fullName evidence="8">DNA-directed RNA polymerase sigma-70 factor</fullName>
    </submittedName>
</protein>
<dbReference type="InterPro" id="IPR013249">
    <property type="entry name" value="RNA_pol_sigma70_r4_t2"/>
</dbReference>